<comment type="PTM">
    <text evidence="32">Specific enzymatic cleavages in vivo yield mature proteins. Envelope glycoproteins are synthesized as a inactive precursor that is heavily N-glycosylated and processed likely by host cell furin in the Golgi to yield the mature SU and TM proteins. The cleavage site between SU and TM requires the minimal sequence [KR]-X-[KR]-R. About 2 of the 9 disulfide bonds of gp41 are reduced by P4HB/PDI, following binding to CD4 receptor.</text>
</comment>
<dbReference type="FunFam" id="2.170.40.20:FF:000003">
    <property type="entry name" value="Envelope glycoprotein gp160"/>
    <property type="match status" value="1"/>
</dbReference>
<evidence type="ECO:0000256" key="15">
    <source>
        <dbReference type="ARBA" id="ARBA00022703"/>
    </source>
</evidence>
<feature type="topological domain" description="Cytoplasmic" evidence="32">
    <location>
        <begin position="705"/>
        <end position="855"/>
    </location>
</feature>
<evidence type="ECO:0000256" key="6">
    <source>
        <dbReference type="ARBA" id="ARBA00004650"/>
    </source>
</evidence>
<comment type="similarity">
    <text evidence="32">Belongs to the HIV-1 env protein family.</text>
</comment>
<evidence type="ECO:0000256" key="21">
    <source>
        <dbReference type="ARBA" id="ARBA00022890"/>
    </source>
</evidence>
<keyword evidence="13 32" id="KW-0165">Cleavage on pair of basic residues</keyword>
<dbReference type="InterPro" id="IPR036377">
    <property type="entry name" value="Gp120_core_sf"/>
</dbReference>
<dbReference type="GO" id="GO:1903908">
    <property type="term" value="P:positive regulation of plasma membrane raft polarization"/>
    <property type="evidence" value="ECO:0007669"/>
    <property type="project" value="UniProtKB-UniRule"/>
</dbReference>
<dbReference type="Gene3D" id="1.10.287.210">
    <property type="match status" value="1"/>
</dbReference>
<comment type="subcellular location">
    <subcellularLocation>
        <location evidence="3">Host cell membrane</location>
        <topology evidence="3">Peripheral membrane protein</topology>
    </subcellularLocation>
    <subcellularLocation>
        <location evidence="1">Host cell membrane</location>
        <topology evidence="1">Single-pass type I membrane protein</topology>
    </subcellularLocation>
    <subcellularLocation>
        <location evidence="2">Host endosome membrane</location>
        <topology evidence="2">Peripheral membrane protein</topology>
    </subcellularLocation>
    <subcellularLocation>
        <location evidence="5">Host endosome membrane</location>
        <topology evidence="5">Single-pass type I membrane protein</topology>
    </subcellularLocation>
    <subcellularLocation>
        <location evidence="6">Virion membrane</location>
        <topology evidence="6">Peripheral membrane protein</topology>
    </subcellularLocation>
    <subcellularLocation>
        <location evidence="4">Virion membrane</location>
        <topology evidence="4">Single-pass type I membrane protein</topology>
    </subcellularLocation>
</comment>
<evidence type="ECO:0000259" key="36">
    <source>
        <dbReference type="Pfam" id="PF00517"/>
    </source>
</evidence>
<comment type="caution">
    <text evidence="32 33">Lacks conserved residue(s) required for the propagation of feature annotation.</text>
</comment>
<keyword evidence="31 32" id="KW-1160">Virus entry into host cell</keyword>
<dbReference type="GO" id="GO:0044175">
    <property type="term" value="C:host cell endosome membrane"/>
    <property type="evidence" value="ECO:0007669"/>
    <property type="project" value="UniProtKB-SubCell"/>
</dbReference>
<dbReference type="Gene3D" id="2.170.40.20">
    <property type="entry name" value="Human immunodeficiency virus 1, Gp160, envelope glycoprotein"/>
    <property type="match status" value="2"/>
</dbReference>
<keyword evidence="25 32" id="KW-0472">Membrane</keyword>
<dbReference type="EMBL" id="KU168304">
    <property type="protein sequence ID" value="ALX35528.1"/>
    <property type="molecule type" value="Genomic_RNA"/>
</dbReference>
<evidence type="ECO:0000256" key="17">
    <source>
        <dbReference type="ARBA" id="ARBA00022804"/>
    </source>
</evidence>
<comment type="domain">
    <text evidence="32">The CD4-binding region is targeted by the antibody b12.</text>
</comment>
<evidence type="ECO:0000256" key="4">
    <source>
        <dbReference type="ARBA" id="ARBA00004563"/>
    </source>
</evidence>
<dbReference type="CDD" id="cd09909">
    <property type="entry name" value="HIV-1-like_HR1-HR2"/>
    <property type="match status" value="1"/>
</dbReference>
<evidence type="ECO:0000256" key="18">
    <source>
        <dbReference type="ARBA" id="ARBA00022844"/>
    </source>
</evidence>
<evidence type="ECO:0000256" key="22">
    <source>
        <dbReference type="ARBA" id="ARBA00022989"/>
    </source>
</evidence>
<gene>
    <name evidence="32" type="primary">env</name>
</gene>
<feature type="transmembrane region" description="Helical" evidence="33">
    <location>
        <begin position="12"/>
        <end position="34"/>
    </location>
</feature>
<dbReference type="GO" id="GO:0020002">
    <property type="term" value="C:host cell plasma membrane"/>
    <property type="evidence" value="ECO:0007669"/>
    <property type="project" value="UniProtKB-SubCell"/>
</dbReference>
<evidence type="ECO:0000256" key="20">
    <source>
        <dbReference type="ARBA" id="ARBA00022879"/>
    </source>
</evidence>
<dbReference type="GO" id="GO:0016020">
    <property type="term" value="C:membrane"/>
    <property type="evidence" value="ECO:0007669"/>
    <property type="project" value="UniProtKB-UniRule"/>
</dbReference>
<feature type="disulfide bond" evidence="32">
    <location>
        <begin position="383"/>
        <end position="416"/>
    </location>
</feature>
<evidence type="ECO:0000256" key="32">
    <source>
        <dbReference type="HAMAP-Rule" id="MF_04083"/>
    </source>
</evidence>
<keyword evidence="19 32" id="KW-1043">Host membrane</keyword>
<evidence type="ECO:0000313" key="38">
    <source>
        <dbReference type="Proteomes" id="UP000120836"/>
    </source>
</evidence>
<dbReference type="GO" id="GO:0039654">
    <property type="term" value="P:fusion of virus membrane with host endosome membrane"/>
    <property type="evidence" value="ECO:0007669"/>
    <property type="project" value="UniProtKB-UniRule"/>
</dbReference>
<dbReference type="SUPFAM" id="SSF58069">
    <property type="entry name" value="Virus ectodomain"/>
    <property type="match status" value="1"/>
</dbReference>
<keyword evidence="22 32" id="KW-1133">Transmembrane helix</keyword>
<dbReference type="Gene3D" id="1.20.5.490">
    <property type="entry name" value="Single helix bin"/>
    <property type="match status" value="1"/>
</dbReference>
<comment type="function">
    <text evidence="32">Transmembrane protein gp41: Acts as a class I viral fusion protein. Under the current model, the protein has at least 3 conformational states: pre-fusion native state, pre-hairpin intermediate state, and post-fusion hairpin state. During fusion of viral and target intracellular membranes, the coiled coil regions (heptad repeats) assume a trimer-of-hairpins structure, positioning the fusion peptide in close proximity to the C-terminal region of the ectodomain. The formation of this structure appears to drive apposition and subsequent fusion of viral and target cell membranes. Complete fusion occurs in host cell endosomes and is dynamin-dependent, however some lipid transfer might occur at the plasma membrane. The virus undergoes clathrin-dependent internalization long before endosomal fusion, thus minimizing the surface exposure of conserved viral epitopes during fusion and reducing the efficacy of inhibitors targeting these epitopes. Membranes fusion leads to delivery of the nucleocapsid into the cytoplasm.</text>
</comment>
<organismHost>
    <name type="scientific">Homo sapiens</name>
    <name type="common">Human</name>
    <dbReference type="NCBI Taxonomy" id="9606"/>
</organismHost>
<feature type="transmembrane region" description="Helical" evidence="33">
    <location>
        <begin position="677"/>
        <end position="704"/>
    </location>
</feature>
<feature type="domain" description="Retroviral envelope protein GP41-like" evidence="36">
    <location>
        <begin position="529"/>
        <end position="720"/>
    </location>
</feature>
<evidence type="ECO:0000256" key="1">
    <source>
        <dbReference type="ARBA" id="ARBA00004402"/>
    </source>
</evidence>
<sequence>MRVMGTQRNYPLLWRWGIIILWIMMICNGQNLWVTVYYGVPVWRDAETTLFCASDAKAYDTEAHNVWATHACVPTDPRPQEIPLENVTEEFNMWKNNMVEQMHTDIISLWDQSLKPCVKLTPLCVTLNCYNTNITKNTSDANMNMNEEIKNCSFNMTTELRDKKQKVHSLFYRLDIVPINQNSNSSNSSEYRLINCNTSTITQACPKVSFEPIPIHFCAPAGFAILKCNEKEFNGTGPCKNVSTVQCTHGIKPVVSTQLLLNGSLAEEEIMIRSENITNNAKTIIVQLKKPVRINCTRPGNNTRKSVRIGPGQAFYATNDIIGNIRQAHCNVSKKEWNSTLQQVAIQLRKYFKNTTIIFDEPSGGDLEITTHSFNCRGEFFYCNTSGLFNSTWSNLNDTNGTNPEPNDTHTLTIQCRIKQIVRMWQRVGQAMYAPPIEGEIRCESNITGLLLTRDGGANNNNTKETFRPGGGDMRDNWRSELYKYKVVQIEPIGVAPTHAKRRVVERGKRAVGIGAVFLGFLGAAGSTMGAASMTLTVQARQLLSGIVQQQSNLLRAIEAQQQLLKLTVWGIKQLQARVLALERYLRDQQLLGIWGCSGKLICTTTVPWNSTWSNKTYEDIWSNMTWLQWDREVNNYTETIYKLIEESQNQQEKNEQDLLALDKWAGLWNWFDITQWLWYIKIFIMIVGGLIGLRIVFAVLNVINRVRQGYSPLSFQTLTHHQREPDRPERTEEGGGEQDRDRSVRLVSGFFALAWDDLRSLCLFSYHRLRDLVSILGRSSLKGLRLGWEAIKLLGNLLAYWGQELKNSAINLLDTVAIATANGTDRIIEVGQRAGRAILNTPRRIRQGFERALI</sequence>
<comment type="domain">
    <text evidence="32">The YXXL motif is involved in determining the exact site of viral release at the surface of infected mononuclear cells and promotes endocytosis. YXXL and di-leucine endocytosis motifs interact directly or indirectly with the clathrin adapter complexes, opperate independently, and their activities are not additive.</text>
</comment>
<comment type="PTM">
    <text evidence="32">Palmitoylation of the transmembrane protein and of Env polyprotein (prior to its proteolytic cleavage) is essential for their association with host cell membrane lipid rafts. Palmitoylation is therefore required for envelope trafficking to classical lipid rafts, but not for viral replication.</text>
</comment>
<dbReference type="InterPro" id="IPR000777">
    <property type="entry name" value="HIV1_Gp120"/>
</dbReference>
<name>A0A0U3MX22_HV1</name>
<evidence type="ECO:0000256" key="14">
    <source>
        <dbReference type="ARBA" id="ARBA00022692"/>
    </source>
</evidence>
<evidence type="ECO:0000313" key="37">
    <source>
        <dbReference type="EMBL" id="ALX35528.1"/>
    </source>
</evidence>
<reference evidence="37 38" key="1">
    <citation type="journal article" date="2015" name="J. Clin. Microbiol.">
        <title>A PAN-HIV STRATEGY FOR COMPLETE GENOME SEQUENCING.</title>
        <authorList>
            <person name="Berg M.G."/>
            <person name="Yamaguchi J."/>
            <person name="Alessandri-Gradt E."/>
            <person name="Tell R.W."/>
            <person name="Plantier J.C."/>
            <person name="Brennan C.A."/>
        </authorList>
    </citation>
    <scope>NUCLEOTIDE SEQUENCE [LARGE SCALE GENOMIC DNA]</scope>
    <source>
        <strain evidence="37">CM1193-8</strain>
    </source>
</reference>
<comment type="function">
    <text evidence="32">Surface protein gp120: Attaches the virus to the host lymphoid cell by binding to the primary receptor CD4. This interaction induces a structural rearrangement creating a high affinity binding site for a chemokine coreceptor like CXCR4 and/or CCR5. Acts as a ligand for CD209/DC-SIGN and CLEC4M/DC-SIGNR, which are respectively found on dendritic cells (DCs), and on endothelial cells of liver sinusoids and lymph node sinuses. These interactions allow capture of viral particles at mucosal surfaces by these cells and subsequent transmission to permissive cells. HIV subverts the migration properties of dendritic cells to gain access to CD4+ T-cells in lymph nodes. Virus transmission to permissive T-cells occurs either in trans (without DCs infection, through viral capture and transmission), or in cis (following DCs productive infection, through the usual CD4-gp120 interaction), thereby inducing a robust infection. In trans infection, bound virions remain infectious over days and it is proposed that they are not degraded, but protected in non-lysosomal acidic organelles within the DCs close to the cell membrane thus contributing to the viral infectious potential during DCs' migration from the periphery to the lymphoid tissues. On arrival at lymphoid tissues, intact virions recycle back to DCs' cell surface allowing virus transmission to CD4+ T-cells.</text>
</comment>
<dbReference type="GO" id="GO:0019064">
    <property type="term" value="P:fusion of virus membrane with host plasma membrane"/>
    <property type="evidence" value="ECO:0007669"/>
    <property type="project" value="UniProtKB-UniRule"/>
</dbReference>
<feature type="lipid moiety-binding region" description="S-palmitoyl cysteine; by host" evidence="32">
    <location>
        <position position="763"/>
    </location>
</feature>
<dbReference type="Pfam" id="PF00517">
    <property type="entry name" value="GP41"/>
    <property type="match status" value="1"/>
</dbReference>
<evidence type="ECO:0000256" key="13">
    <source>
        <dbReference type="ARBA" id="ARBA00022685"/>
    </source>
</evidence>
<keyword evidence="24 32" id="KW-0175">Coiled coil</keyword>
<dbReference type="GO" id="GO:0055036">
    <property type="term" value="C:virion membrane"/>
    <property type="evidence" value="ECO:0007669"/>
    <property type="project" value="UniProtKB-SubCell"/>
</dbReference>
<dbReference type="HAMAP" id="MF_04083">
    <property type="entry name" value="HIV_ENV"/>
    <property type="match status" value="1"/>
</dbReference>
<keyword evidence="12 32" id="KW-1162">Viral penetration into host cytoplasm</keyword>
<keyword evidence="27 32" id="KW-1015">Disulfide bond</keyword>
<evidence type="ECO:0000256" key="29">
    <source>
        <dbReference type="ARBA" id="ARBA00023280"/>
    </source>
</evidence>
<feature type="region of interest" description="Immunosuppression" evidence="32">
    <location>
        <begin position="573"/>
        <end position="591"/>
    </location>
</feature>
<keyword evidence="8 32" id="KW-1170">Fusion of virus membrane with host endosomal membrane</keyword>
<dbReference type="GO" id="GO:0019062">
    <property type="term" value="P:virion attachment to host cell"/>
    <property type="evidence" value="ECO:0007669"/>
    <property type="project" value="UniProtKB-UniRule"/>
</dbReference>
<dbReference type="FunFam" id="2.170.40.20:FF:000004">
    <property type="entry name" value="Envelope glycoprotein gp160"/>
    <property type="match status" value="1"/>
</dbReference>
<dbReference type="Proteomes" id="UP000120836">
    <property type="component" value="Genome"/>
</dbReference>
<feature type="disulfide bond" evidence="32">
    <location>
        <begin position="218"/>
        <end position="247"/>
    </location>
</feature>
<feature type="region of interest" description="V4" evidence="32">
    <location>
        <begin position="383"/>
        <end position="416"/>
    </location>
</feature>
<evidence type="ECO:0000256" key="11">
    <source>
        <dbReference type="ARBA" id="ARBA00022581"/>
    </source>
</evidence>
<evidence type="ECO:0000256" key="10">
    <source>
        <dbReference type="ARBA" id="ARBA00022570"/>
    </source>
</evidence>
<evidence type="ECO:0000256" key="2">
    <source>
        <dbReference type="ARBA" id="ARBA00004433"/>
    </source>
</evidence>
<keyword evidence="26 32" id="KW-0564">Palmitate</keyword>
<dbReference type="InterPro" id="IPR000328">
    <property type="entry name" value="GP41-like"/>
</dbReference>
<dbReference type="Pfam" id="PF00516">
    <property type="entry name" value="GP120"/>
    <property type="match status" value="1"/>
</dbReference>
<dbReference type="InterPro" id="IPR037527">
    <property type="entry name" value="Gp160"/>
</dbReference>
<evidence type="ECO:0000256" key="28">
    <source>
        <dbReference type="ARBA" id="ARBA00023180"/>
    </source>
</evidence>
<keyword evidence="14 32" id="KW-0812">Transmembrane</keyword>
<feature type="chain" id="PRO_5023448902" description="Envelope glycoprotein gp160" evidence="32">
    <location>
        <begin position="31"/>
        <end position="855"/>
    </location>
</feature>
<comment type="subcellular location">
    <molecule>Transmembrane protein gp41</molecule>
    <subcellularLocation>
        <location evidence="32">Virion membrane</location>
        <topology evidence="32">Single-pass type I membrane protein</topology>
    </subcellularLocation>
    <subcellularLocation>
        <location evidence="32">Host cell membrane</location>
        <topology evidence="32">Single-pass type I membrane protein</topology>
    </subcellularLocation>
    <subcellularLocation>
        <location evidence="32">Host endosome membrane</location>
        <topology evidence="32">Single-pass type I membrane protein</topology>
    </subcellularLocation>
    <text evidence="32">It is probably concentrated at the site of budding and incorporated into the virions possibly by contacts between the cytoplasmic tail of Env and the N-terminus of Gag.</text>
</comment>
<feature type="chain" id="PRO_5023448901" description="Transmembrane protein gp41" evidence="32">
    <location>
        <begin position="511"/>
        <end position="855"/>
    </location>
</feature>
<comment type="domain">
    <text evidence="32">Some of the most genetically diverse regions of the viral genome are present in Env. They are called variable regions 1 through 5 (V1 through V5). Coreceptor usage of gp120 is determined mainly by the primary structure of the third variable region (V3) in the outer domain of gp120. The sequence of V3 determines which coreceptor, CCR5 and/or CXCR4 (corresponding to R5/macrophage, X4/T cell and R5X4/T cell and macrophage tropism), is used to trigger the fusion potential of the Env complex, and hence which cells the virus can infect. Binding to CCR5 involves a region adjacent in addition to V3.</text>
</comment>
<comment type="domain">
    <text evidence="32 33">The 17 amino acids long immunosuppressive region is present in many retroviral envelope proteins. Synthetic peptides derived from this relatively conserved sequence inhibit immune function in vitro and in vivo.</text>
</comment>
<comment type="miscellaneous">
    <text evidence="32">Inhibitors targeting HIV-1 viral envelope proteins are used as antiretroviral drugs. Attachment of virions to the cell surface via non-specific interactions and CD4 binding can be blocked by inhibitors that include cyanovirin-N, cyclotriazadisulfonamide analogs, PRO 2000, TNX 355 and PRO 542. In addition, BMS 806 can block CD4-induced conformational changes. Env interactions with the coreceptor molecules can be targeted by CCR5 antagonists including SCH-D, maraviroc (UK 427857) and aplaviroc (GW 873140), and the CXCR4 antagonist AMD 070. Fusion of viral and cellular membranes can be inhibited by peptides such as enfuvirtide and tifuvirtide (T 1249). Resistance to inhibitors associated with mutations in Env are observed. Most of the time, single mutations confer only a modest reduction in drug susceptibility. Combination of several mutations is usually required to develop a high-level drug resistance.</text>
</comment>
<feature type="site" description="Cleavage; by host furin" evidence="32">
    <location>
        <begin position="510"/>
        <end position="511"/>
    </location>
</feature>
<evidence type="ECO:0000256" key="30">
    <source>
        <dbReference type="ARBA" id="ARBA00023288"/>
    </source>
</evidence>
<feature type="transmembrane region" description="Helical" evidence="33">
    <location>
        <begin position="511"/>
        <end position="534"/>
    </location>
</feature>
<feature type="domain" description="Human immunodeficiency virus 1 envelope glycoprotein Gp120" evidence="35">
    <location>
        <begin position="135"/>
        <end position="510"/>
    </location>
</feature>
<comment type="PTM">
    <text evidence="32">Highly glycosylated by host. The high number of glycan on the protein is reffered to as 'glycan shield' because it contributes to hide protein sequence from adaptive immune system.</text>
</comment>
<evidence type="ECO:0000256" key="19">
    <source>
        <dbReference type="ARBA" id="ARBA00022870"/>
    </source>
</evidence>
<feature type="compositionally biased region" description="Basic and acidic residues" evidence="34">
    <location>
        <begin position="722"/>
        <end position="742"/>
    </location>
</feature>
<keyword evidence="18 32" id="KW-0946">Virion</keyword>
<feature type="disulfide bond" evidence="32">
    <location>
        <begin position="597"/>
        <end position="603"/>
    </location>
</feature>
<evidence type="ECO:0000256" key="7">
    <source>
        <dbReference type="ARBA" id="ARBA00022506"/>
    </source>
</evidence>
<keyword evidence="23 32" id="KW-1039">Host endosome</keyword>
<comment type="domain">
    <text evidence="32">The membrane proximal external region (MPER) present in gp41 is a tryptophan-rich region recognized by the antibodies 2F5, Z13, and 4E10. MPER seems to play a role in fusion.</text>
</comment>
<evidence type="ECO:0000256" key="23">
    <source>
        <dbReference type="ARBA" id="ARBA00023046"/>
    </source>
</evidence>
<comment type="subunit">
    <text evidence="32">The mature envelope protein (Env) consists of a homotrimer of non-covalently associated gp120-gp41 heterodimers. The resulting complex protrudes from the virus surface as a spike. There seems to be as few as 10 spikes on the average virion. Surface protein gp120 interacts with host CD4, CCR5 and CXCR4. Gp120 also interacts with the C-type lectins CD209/DC-SIGN and CLEC4M/DC-SIGNR (collectively referred to as DC-SIGN(R)). Gp120 and gp41 interact with GalCer. Gp120 interacts with host ITGA4/ITGB7 complex; on CD4+ T-cells, this interaction results in rapid activation of integrin ITGAL/LFA-1, which facilitates efficient cell-to-cell spreading of HIV-1. Gp120 interacts with cell-associated heparan sulfate; this interaction increases virus infectivity on permissive cells and may be involved in infection of CD4- cells.</text>
</comment>
<evidence type="ECO:0000256" key="8">
    <source>
        <dbReference type="ARBA" id="ARBA00022510"/>
    </source>
</evidence>
<feature type="region of interest" description="Disordered" evidence="34">
    <location>
        <begin position="719"/>
        <end position="742"/>
    </location>
</feature>
<keyword evidence="7 32" id="KW-1168">Fusion of virus membrane with host membrane</keyword>
<comment type="subcellular location">
    <molecule>Surface protein gp120</molecule>
    <subcellularLocation>
        <location evidence="32">Virion membrane</location>
        <topology evidence="32">Peripheral membrane protein</topology>
    </subcellularLocation>
    <subcellularLocation>
        <location evidence="32">Host cell membrane</location>
        <topology evidence="32">Peripheral membrane protein</topology>
    </subcellularLocation>
    <subcellularLocation>
        <location evidence="32">Host endosome membrane</location>
        <topology evidence="32">Single-pass type I membrane protein</topology>
    </subcellularLocation>
    <text evidence="32">The surface protein is not anchored to the viral envelope, but associates with the extravirion surface through its binding to TM. It is probably concentrated at the site of budding and incorporated into the virions possibly by contacts between the cytoplasmic tail of Env and the N-terminus of Gag.</text>
</comment>
<comment type="miscellaneous">
    <text evidence="32">HIV-1 lineages are divided in three main groups, M (for Major), O (for Outlier), and N (for New, or Non-M, Non-O). The vast majority of strains found worldwide belong to the group M. Group O seems to be endemic to and largely confined to Cameroon and neighboring countries in West Central Africa, where these viruses represent a small minority of HIV-1 strains. The group N is represented by a limited number of isolates from Cameroonian persons. The group M is further subdivided in 9 clades or subtypes (A to D, F to H, J and K).</text>
</comment>
<feature type="disulfide bond" evidence="32">
    <location>
        <begin position="376"/>
        <end position="443"/>
    </location>
</feature>
<keyword evidence="29 32" id="KW-0899">Viral immunoevasion</keyword>
<dbReference type="GO" id="GO:0019082">
    <property type="term" value="P:viral protein processing"/>
    <property type="evidence" value="ECO:0007669"/>
    <property type="project" value="UniProtKB-UniRule"/>
</dbReference>
<evidence type="ECO:0000256" key="26">
    <source>
        <dbReference type="ARBA" id="ARBA00023139"/>
    </source>
</evidence>
<dbReference type="FunFam" id="1.10.287.210:FF:000001">
    <property type="entry name" value="Envelope glycoprotein gp160"/>
    <property type="match status" value="1"/>
</dbReference>
<feature type="disulfide bond" evidence="32">
    <location>
        <begin position="52"/>
        <end position="72"/>
    </location>
</feature>
<evidence type="ECO:0000256" key="9">
    <source>
        <dbReference type="ARBA" id="ARBA00022511"/>
    </source>
</evidence>
<organism evidence="37 38">
    <name type="scientific">Human immunodeficiency virus type 1</name>
    <name type="common">HIV-1</name>
    <dbReference type="NCBI Taxonomy" id="11676"/>
    <lineage>
        <taxon>Viruses</taxon>
        <taxon>Riboviria</taxon>
        <taxon>Pararnavirae</taxon>
        <taxon>Artverviricota</taxon>
        <taxon>Revtraviricetes</taxon>
        <taxon>Ortervirales</taxon>
        <taxon>Retroviridae</taxon>
        <taxon>Orthoretrovirinae</taxon>
        <taxon>Lentivirus</taxon>
        <taxon>Lentivirus humimdef1</taxon>
    </lineage>
</organism>
<keyword evidence="11 32" id="KW-0945">Host-virus interaction</keyword>
<evidence type="ECO:0000256" key="3">
    <source>
        <dbReference type="ARBA" id="ARBA00004505"/>
    </source>
</evidence>
<evidence type="ECO:0000256" key="25">
    <source>
        <dbReference type="ARBA" id="ARBA00023136"/>
    </source>
</evidence>
<evidence type="ECO:0000256" key="31">
    <source>
        <dbReference type="ARBA" id="ARBA00023296"/>
    </source>
</evidence>
<feature type="disulfide bond" evidence="32">
    <location>
        <begin position="228"/>
        <end position="239"/>
    </location>
</feature>
<dbReference type="GO" id="GO:1903911">
    <property type="term" value="P:positive regulation of receptor clustering"/>
    <property type="evidence" value="ECO:0007669"/>
    <property type="project" value="UniProtKB-UniRule"/>
</dbReference>
<dbReference type="GO" id="GO:0005198">
    <property type="term" value="F:structural molecule activity"/>
    <property type="evidence" value="ECO:0007669"/>
    <property type="project" value="UniProtKB-UniRule"/>
</dbReference>
<evidence type="ECO:0000256" key="33">
    <source>
        <dbReference type="RuleBase" id="RU363095"/>
    </source>
</evidence>
<dbReference type="GO" id="GO:0075512">
    <property type="term" value="P:clathrin-dependent endocytosis of virus by host cell"/>
    <property type="evidence" value="ECO:0007669"/>
    <property type="project" value="UniProtKB-UniRule"/>
</dbReference>
<comment type="function">
    <text evidence="32">Envelope glycoprotein gp160: Oligomerizes in the host endoplasmic reticulum into predominantly trimers. In a second time, gp160 transits in the host Golgi, where glycosylation is completed. The precursor is then proteolytically cleaved in the trans-Golgi and thereby activated by cellular furin or furin-like proteases to produce gp120 and gp41.</text>
</comment>
<evidence type="ECO:0000256" key="5">
    <source>
        <dbReference type="ARBA" id="ARBA00004578"/>
    </source>
</evidence>
<keyword evidence="16 32" id="KW-0732">Signal</keyword>
<dbReference type="FunFam" id="1.20.5.490:FF:000001">
    <property type="entry name" value="Envelope glycoprotein gp160"/>
    <property type="match status" value="1"/>
</dbReference>
<keyword evidence="15 32" id="KW-0053">Apoptosis</keyword>
<keyword evidence="9 32" id="KW-1032">Host cell membrane</keyword>
<dbReference type="SUPFAM" id="SSF56502">
    <property type="entry name" value="gp120 core"/>
    <property type="match status" value="2"/>
</dbReference>
<evidence type="ECO:0000256" key="34">
    <source>
        <dbReference type="SAM" id="MobiDB-lite"/>
    </source>
</evidence>
<evidence type="ECO:0000256" key="27">
    <source>
        <dbReference type="ARBA" id="ARBA00023157"/>
    </source>
</evidence>
<feature type="coiled-coil region" evidence="32">
    <location>
        <begin position="632"/>
        <end position="666"/>
    </location>
</feature>
<keyword evidence="21 32" id="KW-1164">Virus endocytosis by host</keyword>
<evidence type="ECO:0000259" key="35">
    <source>
        <dbReference type="Pfam" id="PF00516"/>
    </source>
</evidence>
<keyword evidence="10 32" id="KW-1165">Clathrin-mediated endocytosis of virus by host</keyword>
<feature type="short sequence motif" description="YXXL motif; contains endocytosis signal" evidence="32">
    <location>
        <begin position="711"/>
        <end position="714"/>
    </location>
</feature>
<dbReference type="GO" id="GO:0052031">
    <property type="term" value="P:symbiont-mediated perturbation of host defense response"/>
    <property type="evidence" value="ECO:0007669"/>
    <property type="project" value="UniProtKB-UniRule"/>
</dbReference>
<feature type="region of interest" description="Fusion peptide" evidence="32">
    <location>
        <begin position="511"/>
        <end position="531"/>
    </location>
</feature>
<feature type="region of interest" description="CD4-binding loop" evidence="32">
    <location>
        <begin position="362"/>
        <end position="372"/>
    </location>
</feature>
<keyword evidence="17 32" id="KW-1161">Viral attachment to host cell</keyword>
<accession>A0A0U3MX22</accession>
<feature type="region of interest" description="MPER; binding to GalCer" evidence="32">
    <location>
        <begin position="661"/>
        <end position="682"/>
    </location>
</feature>
<dbReference type="GO" id="GO:0019031">
    <property type="term" value="C:viral envelope"/>
    <property type="evidence" value="ECO:0007669"/>
    <property type="project" value="UniProtKB-KW"/>
</dbReference>
<proteinExistence type="inferred from homology"/>
<keyword evidence="30 32" id="KW-0449">Lipoprotein</keyword>
<evidence type="ECO:0000256" key="16">
    <source>
        <dbReference type="ARBA" id="ARBA00022729"/>
    </source>
</evidence>
<protein>
    <recommendedName>
        <fullName evidence="32">Envelope glycoprotein gp160</fullName>
    </recommendedName>
    <alternativeName>
        <fullName evidence="32">Env polyprotein</fullName>
    </alternativeName>
    <component>
        <recommendedName>
            <fullName evidence="32">Surface protein gp120</fullName>
            <shortName evidence="32">SU</shortName>
        </recommendedName>
        <alternativeName>
            <fullName evidence="32">Glycoprotein 120</fullName>
            <shortName evidence="32">gp120</shortName>
        </alternativeName>
    </component>
    <component>
        <recommendedName>
            <fullName evidence="32">Transmembrane protein gp41</fullName>
            <shortName evidence="32">TM</shortName>
        </recommendedName>
        <alternativeName>
            <fullName evidence="32">Glycoprotein 41</fullName>
            <shortName evidence="32">gp41</shortName>
        </alternativeName>
    </component>
</protein>
<evidence type="ECO:0000256" key="24">
    <source>
        <dbReference type="ARBA" id="ARBA00023054"/>
    </source>
</evidence>
<keyword evidence="28 32" id="KW-0325">Glycoprotein</keyword>
<keyword evidence="20 32" id="KW-0261">Viral envelope protein</keyword>
<evidence type="ECO:0000256" key="12">
    <source>
        <dbReference type="ARBA" id="ARBA00022595"/>
    </source>
</evidence>